<dbReference type="InterPro" id="IPR000571">
    <property type="entry name" value="Znf_CCCH"/>
</dbReference>
<dbReference type="InterPro" id="IPR000719">
    <property type="entry name" value="Prot_kinase_dom"/>
</dbReference>
<dbReference type="Proteomes" id="UP001152797">
    <property type="component" value="Unassembled WGS sequence"/>
</dbReference>
<dbReference type="PROSITE" id="PS50011">
    <property type="entry name" value="PROTEIN_KINASE_DOM"/>
    <property type="match status" value="1"/>
</dbReference>
<dbReference type="EMBL" id="CAMXCT020001502">
    <property type="protein sequence ID" value="CAL1144041.1"/>
    <property type="molecule type" value="Genomic_DNA"/>
</dbReference>
<dbReference type="Gene3D" id="1.10.510.10">
    <property type="entry name" value="Transferase(Phosphotransferase) domain 1"/>
    <property type="match status" value="1"/>
</dbReference>
<keyword evidence="1" id="KW-0479">Metal-binding</keyword>
<dbReference type="EMBL" id="CAMXCT010001502">
    <property type="protein sequence ID" value="CAI3990666.1"/>
    <property type="molecule type" value="Genomic_DNA"/>
</dbReference>
<feature type="non-terminal residue" evidence="5">
    <location>
        <position position="583"/>
    </location>
</feature>
<evidence type="ECO:0000259" key="3">
    <source>
        <dbReference type="PROSITE" id="PS50011"/>
    </source>
</evidence>
<dbReference type="SUPFAM" id="SSF56112">
    <property type="entry name" value="Protein kinase-like (PK-like)"/>
    <property type="match status" value="1"/>
</dbReference>
<evidence type="ECO:0000313" key="6">
    <source>
        <dbReference type="EMBL" id="CAL1144041.1"/>
    </source>
</evidence>
<dbReference type="GO" id="GO:0004672">
    <property type="term" value="F:protein kinase activity"/>
    <property type="evidence" value="ECO:0007669"/>
    <property type="project" value="InterPro"/>
</dbReference>
<reference evidence="5" key="1">
    <citation type="submission" date="2022-10" db="EMBL/GenBank/DDBJ databases">
        <authorList>
            <person name="Chen Y."/>
            <person name="Dougan E. K."/>
            <person name="Chan C."/>
            <person name="Rhodes N."/>
            <person name="Thang M."/>
        </authorList>
    </citation>
    <scope>NUCLEOTIDE SEQUENCE</scope>
</reference>
<evidence type="ECO:0000313" key="5">
    <source>
        <dbReference type="EMBL" id="CAI3990666.1"/>
    </source>
</evidence>
<sequence>MILRPNRVLPRLGVERAQVMSPVPAQFGSSAPEGLHARAQSLSPHRKGYTHDLWDEHDQERLEQEQRDQSYVRCLSEKLDFLSPESLKTPSFITSEDPSTFVEKTASQSPQGVNNVNGVNGINGVCVANPGSVGHPELCRRPCLHFNAGYCGHGSSCNFCHETHPQKAAKLDKRQREIMQNLHSKEAAALIFEYVKARVLQADIEGGQRLVDLLEVERKGADTTCIHPRDLRHLRKTMSRLNLYSLLGIFTSKSSLYPQEERSKWFKGCVTATRLQCSGSLKNLCHARTADRTEVHLRVDTKRAAVFELQVEELPEVKKPPSPCVWMEVDLDNETVRCNEHRQWWKRALAQRNEEELPPMPTKARAVTDVERRRLRERYECVASLWRELSVDNEVLHTILGYGVEGRTLVVTHQTAPTFTGLRDFTFKKDSCHLLLTQAVKALVYLHGQNLAHGHLCPESFLVDDGAKFEKRVRLVWIPGQRRIEGSRRVPATLGFKGPGEDCSPESDIWSFACVLLVWYFNFTPAPHPWFQFVKCQQLRQAIQEALGQKQPELPQALLDLHGSAAAADENDAHVLLVAQVCT</sequence>
<dbReference type="GO" id="GO:0005524">
    <property type="term" value="F:ATP binding"/>
    <property type="evidence" value="ECO:0007669"/>
    <property type="project" value="InterPro"/>
</dbReference>
<gene>
    <name evidence="5" type="ORF">C1SCF055_LOCUS17638</name>
</gene>
<feature type="domain" description="C3H1-type" evidence="4">
    <location>
        <begin position="137"/>
        <end position="164"/>
    </location>
</feature>
<dbReference type="InterPro" id="IPR011009">
    <property type="entry name" value="Kinase-like_dom_sf"/>
</dbReference>
<comment type="caution">
    <text evidence="5">The sequence shown here is derived from an EMBL/GenBank/DDBJ whole genome shotgun (WGS) entry which is preliminary data.</text>
</comment>
<keyword evidence="1" id="KW-0863">Zinc-finger</keyword>
<name>A0A9P1FWG0_9DINO</name>
<evidence type="ECO:0008006" key="8">
    <source>
        <dbReference type="Google" id="ProtNLM"/>
    </source>
</evidence>
<dbReference type="AlphaFoldDB" id="A0A9P1FWG0"/>
<proteinExistence type="predicted"/>
<reference evidence="6" key="2">
    <citation type="submission" date="2024-04" db="EMBL/GenBank/DDBJ databases">
        <authorList>
            <person name="Chen Y."/>
            <person name="Shah S."/>
            <person name="Dougan E. K."/>
            <person name="Thang M."/>
            <person name="Chan C."/>
        </authorList>
    </citation>
    <scope>NUCLEOTIDE SEQUENCE [LARGE SCALE GENOMIC DNA]</scope>
</reference>
<evidence type="ECO:0000259" key="4">
    <source>
        <dbReference type="PROSITE" id="PS50103"/>
    </source>
</evidence>
<feature type="zinc finger region" description="C3H1-type" evidence="1">
    <location>
        <begin position="137"/>
        <end position="164"/>
    </location>
</feature>
<evidence type="ECO:0000256" key="2">
    <source>
        <dbReference type="SAM" id="MobiDB-lite"/>
    </source>
</evidence>
<dbReference type="OrthoDB" id="447026at2759"/>
<evidence type="ECO:0000256" key="1">
    <source>
        <dbReference type="PROSITE-ProRule" id="PRU00723"/>
    </source>
</evidence>
<dbReference type="GO" id="GO:0008270">
    <property type="term" value="F:zinc ion binding"/>
    <property type="evidence" value="ECO:0007669"/>
    <property type="project" value="UniProtKB-KW"/>
</dbReference>
<evidence type="ECO:0000313" key="7">
    <source>
        <dbReference type="Proteomes" id="UP001152797"/>
    </source>
</evidence>
<keyword evidence="7" id="KW-1185">Reference proteome</keyword>
<dbReference type="PROSITE" id="PS50103">
    <property type="entry name" value="ZF_C3H1"/>
    <property type="match status" value="1"/>
</dbReference>
<protein>
    <recommendedName>
        <fullName evidence="8">Protein kinase domain-containing protein</fullName>
    </recommendedName>
</protein>
<keyword evidence="1" id="KW-0862">Zinc</keyword>
<organism evidence="5">
    <name type="scientific">Cladocopium goreaui</name>
    <dbReference type="NCBI Taxonomy" id="2562237"/>
    <lineage>
        <taxon>Eukaryota</taxon>
        <taxon>Sar</taxon>
        <taxon>Alveolata</taxon>
        <taxon>Dinophyceae</taxon>
        <taxon>Suessiales</taxon>
        <taxon>Symbiodiniaceae</taxon>
        <taxon>Cladocopium</taxon>
    </lineage>
</organism>
<feature type="domain" description="Protein kinase" evidence="3">
    <location>
        <begin position="270"/>
        <end position="583"/>
    </location>
</feature>
<feature type="region of interest" description="Disordered" evidence="2">
    <location>
        <begin position="28"/>
        <end position="50"/>
    </location>
</feature>
<accession>A0A9P1FWG0</accession>
<dbReference type="EMBL" id="CAMXCT030001502">
    <property type="protein sequence ID" value="CAL4777978.1"/>
    <property type="molecule type" value="Genomic_DNA"/>
</dbReference>